<feature type="chain" id="PRO_5011006636" evidence="1">
    <location>
        <begin position="20"/>
        <end position="775"/>
    </location>
</feature>
<keyword evidence="3" id="KW-1185">Reference proteome</keyword>
<proteinExistence type="predicted"/>
<keyword evidence="1" id="KW-0732">Signal</keyword>
<evidence type="ECO:0000256" key="1">
    <source>
        <dbReference type="SAM" id="SignalP"/>
    </source>
</evidence>
<protein>
    <submittedName>
        <fullName evidence="2">Uncharacterized protein</fullName>
    </submittedName>
</protein>
<evidence type="ECO:0000313" key="3">
    <source>
        <dbReference type="Proteomes" id="UP000193307"/>
    </source>
</evidence>
<dbReference type="AlphaFoldDB" id="A0A1Y5T123"/>
<dbReference type="STRING" id="658057.SAMN04488032_11098"/>
<gene>
    <name evidence="2" type="ORF">PAM7971_02559</name>
</gene>
<dbReference type="Proteomes" id="UP000193307">
    <property type="component" value="Unassembled WGS sequence"/>
</dbReference>
<accession>A0A1Y5T123</accession>
<dbReference type="EMBL" id="FWFW01000008">
    <property type="protein sequence ID" value="SLN51644.1"/>
    <property type="molecule type" value="Genomic_DNA"/>
</dbReference>
<dbReference type="OrthoDB" id="7847197at2"/>
<dbReference type="RefSeq" id="WP_085849687.1">
    <property type="nucleotide sequence ID" value="NZ_FNZV01000010.1"/>
</dbReference>
<name>A0A1Y5T123_9RHOB</name>
<evidence type="ECO:0000313" key="2">
    <source>
        <dbReference type="EMBL" id="SLN51644.1"/>
    </source>
</evidence>
<feature type="signal peptide" evidence="1">
    <location>
        <begin position="1"/>
        <end position="19"/>
    </location>
</feature>
<reference evidence="2 3" key="1">
    <citation type="submission" date="2017-03" db="EMBL/GenBank/DDBJ databases">
        <authorList>
            <person name="Afonso C.L."/>
            <person name="Miller P.J."/>
            <person name="Scott M.A."/>
            <person name="Spackman E."/>
            <person name="Goraichik I."/>
            <person name="Dimitrov K.M."/>
            <person name="Suarez D.L."/>
            <person name="Swayne D.E."/>
        </authorList>
    </citation>
    <scope>NUCLEOTIDE SEQUENCE [LARGE SCALE GENOMIC DNA]</scope>
    <source>
        <strain evidence="2 3">CECT 7971</strain>
    </source>
</reference>
<sequence>MILTFLFIVLSLLPTLLSAATINVISGEHADFSRLVLQFPEETKWDIGKFEGGYALSTSSKDITYSIDQVFDFIPKKRILKLEAFSDGGLKIYTQTELHLDAFELRAGRLVIDIKDGIPSENSKFEIPFSPMKKDIQFEQPDTITVNASDAMENGQPSEESSPSKATNLSIIDSIPPLLPNMMNLPAQELAENVYFSPLIDPLNEPNFRVLEMEEALFSQIGRAVSQGLLQADLPDTEQVIEAAKLPTTARTPNIEPISPRAPHDVEVYDTTHIRVQTSVDRDRTNSSHDNSIEAESCPPTNLLAIEKWGEPPSDGVILSDFRSQAIGEFDQPIVEGVENLAKYYLYLSFGAEAKSVLDEFGVFVKHAELFRLIADVMDDGYSDRPDLLAQYANCSGATGFFAAMSQQKFKPQRDHDNLEVAAYFSSLPLHLRQHLGPRLSERFLSANAIQTAKLIQHAVSRAEGIHGDAYELLTAEMRLFDGNINEAVEILDVISSQDGTVSADALIRAIEIRAAQNMKIDPETAELAAILAIEHRGSPLEEALTRASITAQIYSANPDRALATLAHKNTMSLLPPAVQKELTNEAAVEIVSSFADIAFAKEAVFLLETNANKQLTDSSKIQIADRMMHIGFSDLALKFLNIEGDLDDQTRVILGKIARSQRRDNEALSYLINIIDQPEVARIRAEIYLDLNMPQKSAKEFQLASQLEAANNANLISENWDALSSSTDKSLASLADLIKGAKPSEISEEITISKAQELLKYSQSSRTLFENILN</sequence>
<organism evidence="2 3">
    <name type="scientific">Pacificibacter marinus</name>
    <dbReference type="NCBI Taxonomy" id="658057"/>
    <lineage>
        <taxon>Bacteria</taxon>
        <taxon>Pseudomonadati</taxon>
        <taxon>Pseudomonadota</taxon>
        <taxon>Alphaproteobacteria</taxon>
        <taxon>Rhodobacterales</taxon>
        <taxon>Roseobacteraceae</taxon>
        <taxon>Pacificibacter</taxon>
    </lineage>
</organism>